<organism evidence="1 2">
    <name type="scientific">Haliangium ochraceum (strain DSM 14365 / JCM 11303 / SMP-2)</name>
    <dbReference type="NCBI Taxonomy" id="502025"/>
    <lineage>
        <taxon>Bacteria</taxon>
        <taxon>Pseudomonadati</taxon>
        <taxon>Myxococcota</taxon>
        <taxon>Polyangia</taxon>
        <taxon>Haliangiales</taxon>
        <taxon>Kofleriaceae</taxon>
        <taxon>Haliangium</taxon>
    </lineage>
</organism>
<evidence type="ECO:0000313" key="1">
    <source>
        <dbReference type="EMBL" id="ACY17146.1"/>
    </source>
</evidence>
<name>D0LRB8_HALO1</name>
<evidence type="ECO:0000313" key="2">
    <source>
        <dbReference type="Proteomes" id="UP000001880"/>
    </source>
</evidence>
<dbReference type="AlphaFoldDB" id="D0LRB8"/>
<dbReference type="Proteomes" id="UP000001880">
    <property type="component" value="Chromosome"/>
</dbReference>
<sequence length="71" mass="7735">MDPRGVGSVAVELNNTSAQLLAKMCVELESEDVGAVLSRALGLLEMAQRAKRRGERLCFVNEHGEMSDVVF</sequence>
<dbReference type="RefSeq" id="WP_012829744.1">
    <property type="nucleotide sequence ID" value="NC_013440.1"/>
</dbReference>
<protein>
    <submittedName>
        <fullName evidence="1">Uncharacterized protein</fullName>
    </submittedName>
</protein>
<dbReference type="KEGG" id="hoh:Hoch_4655"/>
<proteinExistence type="predicted"/>
<dbReference type="EMBL" id="CP001804">
    <property type="protein sequence ID" value="ACY17146.1"/>
    <property type="molecule type" value="Genomic_DNA"/>
</dbReference>
<reference evidence="1 2" key="1">
    <citation type="journal article" date="2010" name="Stand. Genomic Sci.">
        <title>Complete genome sequence of Haliangium ochraceum type strain (SMP-2).</title>
        <authorList>
            <consortium name="US DOE Joint Genome Institute (JGI-PGF)"/>
            <person name="Ivanova N."/>
            <person name="Daum C."/>
            <person name="Lang E."/>
            <person name="Abt B."/>
            <person name="Kopitz M."/>
            <person name="Saunders E."/>
            <person name="Lapidus A."/>
            <person name="Lucas S."/>
            <person name="Glavina Del Rio T."/>
            <person name="Nolan M."/>
            <person name="Tice H."/>
            <person name="Copeland A."/>
            <person name="Cheng J.F."/>
            <person name="Chen F."/>
            <person name="Bruce D."/>
            <person name="Goodwin L."/>
            <person name="Pitluck S."/>
            <person name="Mavromatis K."/>
            <person name="Pati A."/>
            <person name="Mikhailova N."/>
            <person name="Chen A."/>
            <person name="Palaniappan K."/>
            <person name="Land M."/>
            <person name="Hauser L."/>
            <person name="Chang Y.J."/>
            <person name="Jeffries C.D."/>
            <person name="Detter J.C."/>
            <person name="Brettin T."/>
            <person name="Rohde M."/>
            <person name="Goker M."/>
            <person name="Bristow J."/>
            <person name="Markowitz V."/>
            <person name="Eisen J.A."/>
            <person name="Hugenholtz P."/>
            <person name="Kyrpides N.C."/>
            <person name="Klenk H.P."/>
        </authorList>
    </citation>
    <scope>NUCLEOTIDE SEQUENCE [LARGE SCALE GENOMIC DNA]</scope>
    <source>
        <strain evidence="2">DSM 14365 / CIP 107738 / JCM 11303 / AJ 13395 / SMP-2</strain>
    </source>
</reference>
<dbReference type="STRING" id="502025.Hoch_4655"/>
<accession>D0LRB8</accession>
<dbReference type="HOGENOM" id="CLU_2734436_0_0_7"/>
<gene>
    <name evidence="1" type="ordered locus">Hoch_4655</name>
</gene>
<keyword evidence="2" id="KW-1185">Reference proteome</keyword>